<dbReference type="EMBL" id="JAQQKX010000001">
    <property type="protein sequence ID" value="MDC7682032.1"/>
    <property type="molecule type" value="Genomic_DNA"/>
</dbReference>
<evidence type="ECO:0000256" key="2">
    <source>
        <dbReference type="ARBA" id="ARBA00022692"/>
    </source>
</evidence>
<dbReference type="InterPro" id="IPR001129">
    <property type="entry name" value="Membr-assoc_MAPEG"/>
</dbReference>
<dbReference type="PANTHER" id="PTHR35371:SF1">
    <property type="entry name" value="BLR7753 PROTEIN"/>
    <property type="match status" value="1"/>
</dbReference>
<accession>A0ABT5HPP9</accession>
<evidence type="ECO:0000256" key="3">
    <source>
        <dbReference type="ARBA" id="ARBA00022989"/>
    </source>
</evidence>
<organism evidence="6 7">
    <name type="scientific">Asticcacaulis aquaticus</name>
    <dbReference type="NCBI Taxonomy" id="2984212"/>
    <lineage>
        <taxon>Bacteria</taxon>
        <taxon>Pseudomonadati</taxon>
        <taxon>Pseudomonadota</taxon>
        <taxon>Alphaproteobacteria</taxon>
        <taxon>Caulobacterales</taxon>
        <taxon>Caulobacteraceae</taxon>
        <taxon>Asticcacaulis</taxon>
    </lineage>
</organism>
<feature type="transmembrane region" description="Helical" evidence="5">
    <location>
        <begin position="6"/>
        <end position="28"/>
    </location>
</feature>
<sequence length="129" mass="14548">MTVELQVLVFAALWGLIQILIAATAPAARPGYFKWNASPRDTEFDYGPVFGRMNRAYKNFLETFPIFAVIVLALVFSGRADDVSKWGVHVYLFARIAYFPAYALGTKLRSAFYIVSLIGMAMCVWSLFF</sequence>
<comment type="caution">
    <text evidence="6">The sequence shown here is derived from an EMBL/GenBank/DDBJ whole genome shotgun (WGS) entry which is preliminary data.</text>
</comment>
<evidence type="ECO:0000256" key="1">
    <source>
        <dbReference type="ARBA" id="ARBA00004370"/>
    </source>
</evidence>
<dbReference type="Pfam" id="PF01124">
    <property type="entry name" value="MAPEG"/>
    <property type="match status" value="1"/>
</dbReference>
<gene>
    <name evidence="6" type="ORF">PQU92_02020</name>
</gene>
<evidence type="ECO:0000256" key="4">
    <source>
        <dbReference type="ARBA" id="ARBA00023136"/>
    </source>
</evidence>
<dbReference type="Proteomes" id="UP001214854">
    <property type="component" value="Unassembled WGS sequence"/>
</dbReference>
<evidence type="ECO:0000256" key="5">
    <source>
        <dbReference type="SAM" id="Phobius"/>
    </source>
</evidence>
<evidence type="ECO:0000313" key="7">
    <source>
        <dbReference type="Proteomes" id="UP001214854"/>
    </source>
</evidence>
<comment type="subcellular location">
    <subcellularLocation>
        <location evidence="1">Membrane</location>
    </subcellularLocation>
</comment>
<dbReference type="Gene3D" id="1.20.120.550">
    <property type="entry name" value="Membrane associated eicosanoid/glutathione metabolism-like domain"/>
    <property type="match status" value="1"/>
</dbReference>
<feature type="transmembrane region" description="Helical" evidence="5">
    <location>
        <begin position="60"/>
        <end position="80"/>
    </location>
</feature>
<feature type="transmembrane region" description="Helical" evidence="5">
    <location>
        <begin position="86"/>
        <end position="104"/>
    </location>
</feature>
<keyword evidence="4 5" id="KW-0472">Membrane</keyword>
<dbReference type="InterPro" id="IPR023352">
    <property type="entry name" value="MAPEG-like_dom_sf"/>
</dbReference>
<dbReference type="RefSeq" id="WP_272746541.1">
    <property type="nucleotide sequence ID" value="NZ_JAQQKX010000001.1"/>
</dbReference>
<dbReference type="PANTHER" id="PTHR35371">
    <property type="entry name" value="INNER MEMBRANE PROTEIN"/>
    <property type="match status" value="1"/>
</dbReference>
<evidence type="ECO:0000313" key="6">
    <source>
        <dbReference type="EMBL" id="MDC7682032.1"/>
    </source>
</evidence>
<reference evidence="6 7" key="1">
    <citation type="submission" date="2023-01" db="EMBL/GenBank/DDBJ databases">
        <title>Novel species of the genus Asticcacaulis isolated from rivers.</title>
        <authorList>
            <person name="Lu H."/>
        </authorList>
    </citation>
    <scope>NUCLEOTIDE SEQUENCE [LARGE SCALE GENOMIC DNA]</scope>
    <source>
        <strain evidence="6 7">BYS171W</strain>
    </source>
</reference>
<feature type="transmembrane region" description="Helical" evidence="5">
    <location>
        <begin position="111"/>
        <end position="128"/>
    </location>
</feature>
<keyword evidence="7" id="KW-1185">Reference proteome</keyword>
<name>A0ABT5HPP9_9CAUL</name>
<keyword evidence="3 5" id="KW-1133">Transmembrane helix</keyword>
<keyword evidence="2 5" id="KW-0812">Transmembrane</keyword>
<proteinExistence type="predicted"/>
<dbReference type="SUPFAM" id="SSF161084">
    <property type="entry name" value="MAPEG domain-like"/>
    <property type="match status" value="1"/>
</dbReference>
<protein>
    <submittedName>
        <fullName evidence="6">MAPEG family protein</fullName>
    </submittedName>
</protein>